<dbReference type="InterPro" id="IPR047122">
    <property type="entry name" value="Trans-enoyl_RdTase-like"/>
</dbReference>
<dbReference type="GO" id="GO:0016651">
    <property type="term" value="F:oxidoreductase activity, acting on NAD(P)H"/>
    <property type="evidence" value="ECO:0007669"/>
    <property type="project" value="InterPro"/>
</dbReference>
<dbReference type="InterPro" id="IPR013149">
    <property type="entry name" value="ADH-like_C"/>
</dbReference>
<evidence type="ECO:0000256" key="4">
    <source>
        <dbReference type="ARBA" id="ARBA00022857"/>
    </source>
</evidence>
<protein>
    <submittedName>
        <fullName evidence="7">Zinc-binding dehydrogenase family oxidoreductase</fullName>
    </submittedName>
</protein>
<keyword evidence="4" id="KW-0521">NADP</keyword>
<evidence type="ECO:0000313" key="8">
    <source>
        <dbReference type="Proteomes" id="UP000813444"/>
    </source>
</evidence>
<evidence type="ECO:0000256" key="2">
    <source>
        <dbReference type="ARBA" id="ARBA00011245"/>
    </source>
</evidence>
<name>A0A8K0WIF6_9HYPO</name>
<keyword evidence="5" id="KW-0560">Oxidoreductase</keyword>
<keyword evidence="8" id="KW-1185">Reference proteome</keyword>
<dbReference type="Gene3D" id="3.40.50.720">
    <property type="entry name" value="NAD(P)-binding Rossmann-like Domain"/>
    <property type="match status" value="1"/>
</dbReference>
<proteinExistence type="inferred from homology"/>
<evidence type="ECO:0000313" key="7">
    <source>
        <dbReference type="EMBL" id="KAH7303088.1"/>
    </source>
</evidence>
<feature type="domain" description="Enoyl reductase (ER)" evidence="6">
    <location>
        <begin position="14"/>
        <end position="354"/>
    </location>
</feature>
<evidence type="ECO:0000259" key="6">
    <source>
        <dbReference type="SMART" id="SM00829"/>
    </source>
</evidence>
<dbReference type="InterPro" id="IPR013154">
    <property type="entry name" value="ADH-like_N"/>
</dbReference>
<dbReference type="SMART" id="SM00829">
    <property type="entry name" value="PKS_ER"/>
    <property type="match status" value="1"/>
</dbReference>
<dbReference type="Gene3D" id="3.90.180.10">
    <property type="entry name" value="Medium-chain alcohol dehydrogenases, catalytic domain"/>
    <property type="match status" value="1"/>
</dbReference>
<keyword evidence="3" id="KW-0547">Nucleotide-binding</keyword>
<dbReference type="SUPFAM" id="SSF51735">
    <property type="entry name" value="NAD(P)-binding Rossmann-fold domains"/>
    <property type="match status" value="1"/>
</dbReference>
<dbReference type="InterPro" id="IPR020843">
    <property type="entry name" value="ER"/>
</dbReference>
<evidence type="ECO:0000256" key="3">
    <source>
        <dbReference type="ARBA" id="ARBA00022741"/>
    </source>
</evidence>
<dbReference type="InterPro" id="IPR011032">
    <property type="entry name" value="GroES-like_sf"/>
</dbReference>
<dbReference type="PANTHER" id="PTHR45348">
    <property type="entry name" value="HYPOTHETICAL OXIDOREDUCTASE (EUROFUNG)"/>
    <property type="match status" value="1"/>
</dbReference>
<dbReference type="OrthoDB" id="48317at2759"/>
<comment type="subunit">
    <text evidence="2">Monomer.</text>
</comment>
<comment type="similarity">
    <text evidence="1">Belongs to the zinc-containing alcohol dehydrogenase family.</text>
</comment>
<organism evidence="7 8">
    <name type="scientific">Stachybotrys elegans</name>
    <dbReference type="NCBI Taxonomy" id="80388"/>
    <lineage>
        <taxon>Eukaryota</taxon>
        <taxon>Fungi</taxon>
        <taxon>Dikarya</taxon>
        <taxon>Ascomycota</taxon>
        <taxon>Pezizomycotina</taxon>
        <taxon>Sordariomycetes</taxon>
        <taxon>Hypocreomycetidae</taxon>
        <taxon>Hypocreales</taxon>
        <taxon>Stachybotryaceae</taxon>
        <taxon>Stachybotrys</taxon>
    </lineage>
</organism>
<dbReference type="PANTHER" id="PTHR45348:SF1">
    <property type="entry name" value="TRANS-ENOYL REDUCTASE STHE"/>
    <property type="match status" value="1"/>
</dbReference>
<accession>A0A8K0WIF6</accession>
<dbReference type="GO" id="GO:0000166">
    <property type="term" value="F:nucleotide binding"/>
    <property type="evidence" value="ECO:0007669"/>
    <property type="project" value="UniProtKB-KW"/>
</dbReference>
<reference evidence="7" key="1">
    <citation type="journal article" date="2021" name="Nat. Commun.">
        <title>Genetic determinants of endophytism in the Arabidopsis root mycobiome.</title>
        <authorList>
            <person name="Mesny F."/>
            <person name="Miyauchi S."/>
            <person name="Thiergart T."/>
            <person name="Pickel B."/>
            <person name="Atanasova L."/>
            <person name="Karlsson M."/>
            <person name="Huettel B."/>
            <person name="Barry K.W."/>
            <person name="Haridas S."/>
            <person name="Chen C."/>
            <person name="Bauer D."/>
            <person name="Andreopoulos W."/>
            <person name="Pangilinan J."/>
            <person name="LaButti K."/>
            <person name="Riley R."/>
            <person name="Lipzen A."/>
            <person name="Clum A."/>
            <person name="Drula E."/>
            <person name="Henrissat B."/>
            <person name="Kohler A."/>
            <person name="Grigoriev I.V."/>
            <person name="Martin F.M."/>
            <person name="Hacquard S."/>
        </authorList>
    </citation>
    <scope>NUCLEOTIDE SEQUENCE</scope>
    <source>
        <strain evidence="7">MPI-CAGE-CH-0235</strain>
    </source>
</reference>
<comment type="caution">
    <text evidence="7">The sequence shown here is derived from an EMBL/GenBank/DDBJ whole genome shotgun (WGS) entry which is preliminary data.</text>
</comment>
<dbReference type="Pfam" id="PF08240">
    <property type="entry name" value="ADH_N"/>
    <property type="match status" value="1"/>
</dbReference>
<dbReference type="Pfam" id="PF00107">
    <property type="entry name" value="ADH_zinc_N"/>
    <property type="match status" value="1"/>
</dbReference>
<dbReference type="SUPFAM" id="SSF50129">
    <property type="entry name" value="GroES-like"/>
    <property type="match status" value="1"/>
</dbReference>
<dbReference type="AlphaFoldDB" id="A0A8K0WIF6"/>
<gene>
    <name evidence="7" type="ORF">B0I35DRAFT_365557</name>
</gene>
<dbReference type="InterPro" id="IPR036291">
    <property type="entry name" value="NAD(P)-bd_dom_sf"/>
</dbReference>
<dbReference type="Proteomes" id="UP000813444">
    <property type="component" value="Unassembled WGS sequence"/>
</dbReference>
<evidence type="ECO:0000256" key="5">
    <source>
        <dbReference type="ARBA" id="ARBA00023002"/>
    </source>
</evidence>
<dbReference type="CDD" id="cd08249">
    <property type="entry name" value="enoyl_reductase_like"/>
    <property type="match status" value="1"/>
</dbReference>
<dbReference type="EMBL" id="JAGPNK010000040">
    <property type="protein sequence ID" value="KAH7303088.1"/>
    <property type="molecule type" value="Genomic_DNA"/>
</dbReference>
<sequence length="362" mass="38923">MDRIPSKQNAIVADSNGQLMLVNDLPLPEMEPDMVVVKNHVVGLNPADYKMTGRKAHAGAVAGHDFAGTVVAIGPNVRTIAPLTNGDRVLGAVPGVHSLTPRAGAFAQYTCAPDYVLLKIPSFISFEEAVTFGASIGTVGMALFRSLQVPGYPMEPASRPGQTVLVYGGSTATGTLALQILKLSGLKPIATASPKNFDLVKSYGAEAVFDYHAQDFVAQIKTYTKSSLKYIIDCVSTAETMELCYSLLGRTGGKLTTLEAPPSYIHTRPGNRVSLDWVVGPSIHGRALGWPPPMAREPDMELEEFSIKWFTTAQRLLDDGKLRAHPVKSIEGLEGVLKGLDSLRKGEISGHKLVCRIQKEDL</sequence>
<evidence type="ECO:0000256" key="1">
    <source>
        <dbReference type="ARBA" id="ARBA00008072"/>
    </source>
</evidence>